<reference evidence="1 2" key="1">
    <citation type="submission" date="2024-03" db="EMBL/GenBank/DDBJ databases">
        <title>Two novel species of the genus Flavobacterium exhibiting potentially degradation of complex polysaccharides.</title>
        <authorList>
            <person name="Lian X."/>
        </authorList>
    </citation>
    <scope>NUCLEOTIDE SEQUENCE [LARGE SCALE GENOMIC DNA]</scope>
    <source>
        <strain evidence="2">j3</strain>
    </source>
</reference>
<sequence length="65" mass="7650">MITIVPITDHEVYEVNGKEIYKDSNGNWIAREEFTQQERNAFTNYKKAVISNPNFKKHTKATYKV</sequence>
<protein>
    <submittedName>
        <fullName evidence="1">Uncharacterized protein</fullName>
    </submittedName>
</protein>
<gene>
    <name evidence="1" type="ORF">WFZ85_07500</name>
</gene>
<organism evidence="1 2">
    <name type="scientific">Flavobacterium aureirubrum</name>
    <dbReference type="NCBI Taxonomy" id="3133147"/>
    <lineage>
        <taxon>Bacteria</taxon>
        <taxon>Pseudomonadati</taxon>
        <taxon>Bacteroidota</taxon>
        <taxon>Flavobacteriia</taxon>
        <taxon>Flavobacteriales</taxon>
        <taxon>Flavobacteriaceae</taxon>
        <taxon>Flavobacterium</taxon>
    </lineage>
</organism>
<evidence type="ECO:0000313" key="1">
    <source>
        <dbReference type="EMBL" id="MEM0542458.1"/>
    </source>
</evidence>
<evidence type="ECO:0000313" key="2">
    <source>
        <dbReference type="Proteomes" id="UP001460072"/>
    </source>
</evidence>
<dbReference type="EMBL" id="JBCGDO010000007">
    <property type="protein sequence ID" value="MEM0542458.1"/>
    <property type="molecule type" value="Genomic_DNA"/>
</dbReference>
<accession>A0ABU9N4J9</accession>
<keyword evidence="2" id="KW-1185">Reference proteome</keyword>
<name>A0ABU9N4J9_9FLAO</name>
<dbReference type="RefSeq" id="WP_342695666.1">
    <property type="nucleotide sequence ID" value="NZ_JBCGDO010000007.1"/>
</dbReference>
<proteinExistence type="predicted"/>
<comment type="caution">
    <text evidence="1">The sequence shown here is derived from an EMBL/GenBank/DDBJ whole genome shotgun (WGS) entry which is preliminary data.</text>
</comment>
<dbReference type="Proteomes" id="UP001460072">
    <property type="component" value="Unassembled WGS sequence"/>
</dbReference>